<evidence type="ECO:0000313" key="1">
    <source>
        <dbReference type="EMBL" id="REQ57418.1"/>
    </source>
</evidence>
<dbReference type="EMBL" id="QTBD01000008">
    <property type="protein sequence ID" value="REQ57418.1"/>
    <property type="molecule type" value="Genomic_DNA"/>
</dbReference>
<sequence>MRGCQKGRPPPGGEEARVVVHQPRGVGLIHPRLWPSNAYYTHDSAQSRKYRTQWKAQLEPCKCS</sequence>
<protein>
    <submittedName>
        <fullName evidence="1">Uncharacterized protein</fullName>
    </submittedName>
</protein>
<name>A0AB73YSW7_MYCTX</name>
<proteinExistence type="predicted"/>
<reference evidence="1 2" key="1">
    <citation type="journal article" date="2017" name="N. Engl. J. Med.">
        <title>Transmission of Extensively Drug-Resistant Tuberculosis in South Africa.</title>
        <authorList>
            <person name="Shah N.S."/>
            <person name="Auld S.C."/>
            <person name="Brust J.C."/>
            <person name="Mathema B."/>
            <person name="Ismail N."/>
            <person name="Moodley P."/>
            <person name="Mlisana K."/>
            <person name="Allana S."/>
            <person name="Campbell A."/>
            <person name="Mthiyane T."/>
            <person name="Morris N."/>
            <person name="Mpangase P."/>
            <person name="van der Meulen H."/>
            <person name="Omar S.V."/>
            <person name="Brown T.S."/>
            <person name="Narechania A."/>
            <person name="Shaskina E."/>
            <person name="Kapwata T."/>
            <person name="Kreiswirth B."/>
            <person name="Gandhi N.R."/>
        </authorList>
    </citation>
    <scope>NUCLEOTIDE SEQUENCE [LARGE SCALE GENOMIC DNA]</scope>
    <source>
        <strain evidence="1 2">32301_S10</strain>
    </source>
</reference>
<dbReference type="Proteomes" id="UP000256381">
    <property type="component" value="Unassembled WGS sequence"/>
</dbReference>
<comment type="caution">
    <text evidence="1">The sequence shown here is derived from an EMBL/GenBank/DDBJ whole genome shotgun (WGS) entry which is preliminary data.</text>
</comment>
<evidence type="ECO:0000313" key="2">
    <source>
        <dbReference type="Proteomes" id="UP000256381"/>
    </source>
</evidence>
<organism evidence="1 2">
    <name type="scientific">Mycobacterium tuberculosis</name>
    <dbReference type="NCBI Taxonomy" id="1773"/>
    <lineage>
        <taxon>Bacteria</taxon>
        <taxon>Bacillati</taxon>
        <taxon>Actinomycetota</taxon>
        <taxon>Actinomycetes</taxon>
        <taxon>Mycobacteriales</taxon>
        <taxon>Mycobacteriaceae</taxon>
        <taxon>Mycobacterium</taxon>
        <taxon>Mycobacterium tuberculosis complex</taxon>
    </lineage>
</organism>
<gene>
    <name evidence="1" type="ORF">DSJ38_00720</name>
</gene>
<dbReference type="AlphaFoldDB" id="A0AB73YSW7"/>
<accession>A0AB73YSW7</accession>